<dbReference type="AlphaFoldDB" id="A0A1T4PTW3"/>
<organism evidence="2 3">
    <name type="scientific">Photobacterium toruni</name>
    <dbReference type="NCBI Taxonomy" id="1935446"/>
    <lineage>
        <taxon>Bacteria</taxon>
        <taxon>Pseudomonadati</taxon>
        <taxon>Pseudomonadota</taxon>
        <taxon>Gammaproteobacteria</taxon>
        <taxon>Vibrionales</taxon>
        <taxon>Vibrionaceae</taxon>
        <taxon>Photobacterium</taxon>
    </lineage>
</organism>
<evidence type="ECO:0008006" key="4">
    <source>
        <dbReference type="Google" id="ProtNLM"/>
    </source>
</evidence>
<sequence>MTLTIQLNERDCLKTIEKMALLAMPPKKRIWLLKSLGRWERQNARRRISQQKDIDGKALASRKGKTKGKMLKRLGKGLEPYVKNANRLELTWGNRLTGRIAARHHTGQPQKMTASQMRKRWGTPNYSAPCSKGQARKLRELGYTVAKKNGKGKKKPTLRYLMETVSHGKAGLIIRELSNQPHTVAWDIPLPERKILGSKEQDVNRQLIKLIEQANKRN</sequence>
<proteinExistence type="predicted"/>
<reference evidence="2 3" key="1">
    <citation type="submission" date="2017-02" db="EMBL/GenBank/DDBJ databases">
        <authorList>
            <person name="Peterson S.W."/>
        </authorList>
    </citation>
    <scope>NUCLEOTIDE SEQUENCE [LARGE SCALE GENOMIC DNA]</scope>
    <source>
        <strain evidence="2 3">CECT 9189</strain>
    </source>
</reference>
<dbReference type="Proteomes" id="UP000191116">
    <property type="component" value="Unassembled WGS sequence"/>
</dbReference>
<feature type="region of interest" description="Disordered" evidence="1">
    <location>
        <begin position="104"/>
        <end position="131"/>
    </location>
</feature>
<evidence type="ECO:0000256" key="1">
    <source>
        <dbReference type="SAM" id="MobiDB-lite"/>
    </source>
</evidence>
<dbReference type="EMBL" id="FUWP01000003">
    <property type="protein sequence ID" value="SJZ94358.1"/>
    <property type="molecule type" value="Genomic_DNA"/>
</dbReference>
<name>A0A1T4PTW3_9GAMM</name>
<dbReference type="RefSeq" id="WP_080173734.1">
    <property type="nucleotide sequence ID" value="NZ_AP024855.1"/>
</dbReference>
<feature type="region of interest" description="Disordered" evidence="1">
    <location>
        <begin position="43"/>
        <end position="69"/>
    </location>
</feature>
<dbReference type="OrthoDB" id="5864577at2"/>
<gene>
    <name evidence="2" type="ORF">CZ814_00862</name>
</gene>
<feature type="compositionally biased region" description="Basic residues" evidence="1">
    <location>
        <begin position="60"/>
        <end position="69"/>
    </location>
</feature>
<feature type="compositionally biased region" description="Polar residues" evidence="1">
    <location>
        <begin position="107"/>
        <end position="116"/>
    </location>
</feature>
<evidence type="ECO:0000313" key="3">
    <source>
        <dbReference type="Proteomes" id="UP000191116"/>
    </source>
</evidence>
<accession>A0A1T4PTW3</accession>
<evidence type="ECO:0000313" key="2">
    <source>
        <dbReference type="EMBL" id="SJZ94358.1"/>
    </source>
</evidence>
<protein>
    <recommendedName>
        <fullName evidence="4">Phage virion morphogenesis family protein</fullName>
    </recommendedName>
</protein>